<sequence>MSTSEPHESPSRPRQHRPKRTPRAAQNGPNPNNITLLKRGQKIPQENNGRRGPSTMAPMVSSLQALDLSVGVMGLKEDINGGAQSEGGGGASGHLAAPKGTPRRPSNRAVPKAIPGASLTDTELGAAKVSATPTKAQAYAGPTFHSSPAPSELPIPKFKSKSVPAKTRAGIPNPFHVSPGEGSPPSPPSPSPAALPVQSNNENTNLNLLFQADREERARNSSAGAIPHSSLPFAARITNHSHHHPNPFPPHGVQNPGPFPRGNVGPFPTAHPRDSESRNPAGAVFPIELDGASKGQNAPHAAGPQTTYQSSRSPVPLDREKMAMTSNHIPDPFNRPSANGRQSGPNHHEQHMFNHPRAADRAPLHPVSRIRDGSSAFHSPSGSSVPGPLSESAPAATISSPQNASRNGAVVPKPEASKRNSGLHASAVPATATGPRLSSMSAALPSQGRPVADTKANDATDPSGIRRGSTPNIAYARQHPFRGHGTQQRGFATRPNNHGQANNGRSASSTTAPRPAAPLKPFVPLSVQAKRFSAPGKVPTPSATPASNGEVSRDAGSTTDVDDSEQSQAPNTPANKGNLAATSTGGTSAPGIIPTQPDTPESSALRDNSSLEQRFKQLLQISGPS</sequence>
<feature type="compositionally biased region" description="Polar residues" evidence="1">
    <location>
        <begin position="397"/>
        <end position="406"/>
    </location>
</feature>
<evidence type="ECO:0000313" key="3">
    <source>
        <dbReference type="Proteomes" id="UP000799440"/>
    </source>
</evidence>
<protein>
    <submittedName>
        <fullName evidence="2">Uncharacterized protein</fullName>
    </submittedName>
</protein>
<name>A0A6A6VCA1_9PLEO</name>
<feature type="compositionally biased region" description="Polar residues" evidence="1">
    <location>
        <begin position="566"/>
        <end position="587"/>
    </location>
</feature>
<feature type="region of interest" description="Disordered" evidence="1">
    <location>
        <begin position="77"/>
        <end position="121"/>
    </location>
</feature>
<feature type="compositionally biased region" description="Basic and acidic residues" evidence="1">
    <location>
        <begin position="1"/>
        <end position="11"/>
    </location>
</feature>
<reference evidence="2" key="1">
    <citation type="journal article" date="2020" name="Stud. Mycol.">
        <title>101 Dothideomycetes genomes: a test case for predicting lifestyles and emergence of pathogens.</title>
        <authorList>
            <person name="Haridas S."/>
            <person name="Albert R."/>
            <person name="Binder M."/>
            <person name="Bloem J."/>
            <person name="Labutti K."/>
            <person name="Salamov A."/>
            <person name="Andreopoulos B."/>
            <person name="Baker S."/>
            <person name="Barry K."/>
            <person name="Bills G."/>
            <person name="Bluhm B."/>
            <person name="Cannon C."/>
            <person name="Castanera R."/>
            <person name="Culley D."/>
            <person name="Daum C."/>
            <person name="Ezra D."/>
            <person name="Gonzalez J."/>
            <person name="Henrissat B."/>
            <person name="Kuo A."/>
            <person name="Liang C."/>
            <person name="Lipzen A."/>
            <person name="Lutzoni F."/>
            <person name="Magnuson J."/>
            <person name="Mondo S."/>
            <person name="Nolan M."/>
            <person name="Ohm R."/>
            <person name="Pangilinan J."/>
            <person name="Park H.-J."/>
            <person name="Ramirez L."/>
            <person name="Alfaro M."/>
            <person name="Sun H."/>
            <person name="Tritt A."/>
            <person name="Yoshinaga Y."/>
            <person name="Zwiers L.-H."/>
            <person name="Turgeon B."/>
            <person name="Goodwin S."/>
            <person name="Spatafora J."/>
            <person name="Crous P."/>
            <person name="Grigoriev I."/>
        </authorList>
    </citation>
    <scope>NUCLEOTIDE SEQUENCE</scope>
    <source>
        <strain evidence="2">CBS 119925</strain>
    </source>
</reference>
<dbReference type="Proteomes" id="UP000799440">
    <property type="component" value="Unassembled WGS sequence"/>
</dbReference>
<dbReference type="AlphaFoldDB" id="A0A6A6VCA1"/>
<feature type="compositionally biased region" description="Polar residues" evidence="1">
    <location>
        <begin position="304"/>
        <end position="313"/>
    </location>
</feature>
<feature type="compositionally biased region" description="Basic residues" evidence="1">
    <location>
        <begin position="13"/>
        <end position="22"/>
    </location>
</feature>
<gene>
    <name evidence="2" type="ORF">M011DRAFT_458196</name>
</gene>
<feature type="compositionally biased region" description="Polar residues" evidence="1">
    <location>
        <begin position="596"/>
        <end position="610"/>
    </location>
</feature>
<dbReference type="GO" id="GO:0016071">
    <property type="term" value="P:mRNA metabolic process"/>
    <property type="evidence" value="ECO:0007669"/>
    <property type="project" value="UniProtKB-ARBA"/>
</dbReference>
<organism evidence="2 3">
    <name type="scientific">Sporormia fimetaria CBS 119925</name>
    <dbReference type="NCBI Taxonomy" id="1340428"/>
    <lineage>
        <taxon>Eukaryota</taxon>
        <taxon>Fungi</taxon>
        <taxon>Dikarya</taxon>
        <taxon>Ascomycota</taxon>
        <taxon>Pezizomycotina</taxon>
        <taxon>Dothideomycetes</taxon>
        <taxon>Pleosporomycetidae</taxon>
        <taxon>Pleosporales</taxon>
        <taxon>Sporormiaceae</taxon>
        <taxon>Sporormia</taxon>
    </lineage>
</organism>
<feature type="compositionally biased region" description="Basic and acidic residues" evidence="1">
    <location>
        <begin position="346"/>
        <end position="363"/>
    </location>
</feature>
<dbReference type="EMBL" id="MU006571">
    <property type="protein sequence ID" value="KAF2747773.1"/>
    <property type="molecule type" value="Genomic_DNA"/>
</dbReference>
<dbReference type="OrthoDB" id="2142961at2759"/>
<evidence type="ECO:0000313" key="2">
    <source>
        <dbReference type="EMBL" id="KAF2747773.1"/>
    </source>
</evidence>
<feature type="region of interest" description="Disordered" evidence="1">
    <location>
        <begin position="238"/>
        <end position="610"/>
    </location>
</feature>
<feature type="compositionally biased region" description="Polar residues" evidence="1">
    <location>
        <begin position="485"/>
        <end position="504"/>
    </location>
</feature>
<feature type="compositionally biased region" description="Polar residues" evidence="1">
    <location>
        <begin position="336"/>
        <end position="345"/>
    </location>
</feature>
<dbReference type="Pfam" id="PF15365">
    <property type="entry name" value="PNRC"/>
    <property type="match status" value="1"/>
</dbReference>
<feature type="region of interest" description="Disordered" evidence="1">
    <location>
        <begin position="138"/>
        <end position="205"/>
    </location>
</feature>
<evidence type="ECO:0000256" key="1">
    <source>
        <dbReference type="SAM" id="MobiDB-lite"/>
    </source>
</evidence>
<feature type="region of interest" description="Disordered" evidence="1">
    <location>
        <begin position="1"/>
        <end position="58"/>
    </location>
</feature>
<keyword evidence="3" id="KW-1185">Reference proteome</keyword>
<accession>A0A6A6VCA1</accession>
<feature type="compositionally biased region" description="Polar residues" evidence="1">
    <location>
        <begin position="541"/>
        <end position="559"/>
    </location>
</feature>
<feature type="compositionally biased region" description="Low complexity" evidence="1">
    <location>
        <begin position="505"/>
        <end position="514"/>
    </location>
</feature>
<proteinExistence type="predicted"/>
<dbReference type="InterPro" id="IPR028322">
    <property type="entry name" value="PNRC-like_rgn"/>
</dbReference>
<feature type="compositionally biased region" description="Pro residues" evidence="1">
    <location>
        <begin position="182"/>
        <end position="193"/>
    </location>
</feature>
<feature type="compositionally biased region" description="Low complexity" evidence="1">
    <location>
        <begin position="374"/>
        <end position="392"/>
    </location>
</feature>